<dbReference type="SUPFAM" id="SSF109604">
    <property type="entry name" value="HD-domain/PDEase-like"/>
    <property type="match status" value="1"/>
</dbReference>
<dbReference type="HAMAP" id="MF_00277">
    <property type="entry name" value="PII_uridylyl_transf"/>
    <property type="match status" value="1"/>
</dbReference>
<keyword evidence="1 8" id="KW-0808">Transferase</keyword>
<name>A0A1F6T4H0_9PROT</name>
<proteinExistence type="inferred from homology"/>
<protein>
    <submittedName>
        <fullName evidence="8">[protein-PII] uridylyltransferase</fullName>
    </submittedName>
</protein>
<dbReference type="STRING" id="1817756.A2140_09010"/>
<feature type="domain" description="HD" evidence="7">
    <location>
        <begin position="459"/>
        <end position="581"/>
    </location>
</feature>
<dbReference type="InterPro" id="IPR003607">
    <property type="entry name" value="HD/PDEase_dom"/>
</dbReference>
<dbReference type="Pfam" id="PF08335">
    <property type="entry name" value="GlnD_UR_UTase"/>
    <property type="match status" value="1"/>
</dbReference>
<dbReference type="FunFam" id="1.10.3090.10:FF:000005">
    <property type="entry name" value="Bifunctional uridylyltransferase/uridylyl-removing enzyme"/>
    <property type="match status" value="1"/>
</dbReference>
<dbReference type="GO" id="GO:0016787">
    <property type="term" value="F:hydrolase activity"/>
    <property type="evidence" value="ECO:0007669"/>
    <property type="project" value="UniProtKB-KW"/>
</dbReference>
<dbReference type="Pfam" id="PF01966">
    <property type="entry name" value="HD"/>
    <property type="match status" value="1"/>
</dbReference>
<evidence type="ECO:0000256" key="2">
    <source>
        <dbReference type="ARBA" id="ARBA00022695"/>
    </source>
</evidence>
<dbReference type="InterPro" id="IPR002934">
    <property type="entry name" value="Polymerase_NTP_transf_dom"/>
</dbReference>
<evidence type="ECO:0000256" key="1">
    <source>
        <dbReference type="ARBA" id="ARBA00022679"/>
    </source>
</evidence>
<keyword evidence="4" id="KW-0378">Hydrolase</keyword>
<keyword evidence="5" id="KW-0460">Magnesium</keyword>
<dbReference type="InterPro" id="IPR043519">
    <property type="entry name" value="NT_sf"/>
</dbReference>
<dbReference type="NCBIfam" id="TIGR01693">
    <property type="entry name" value="UTase_glnD"/>
    <property type="match status" value="1"/>
</dbReference>
<dbReference type="Pfam" id="PF01909">
    <property type="entry name" value="NTP_transf_2"/>
    <property type="match status" value="1"/>
</dbReference>
<dbReference type="AlphaFoldDB" id="A0A1F6T4H0"/>
<organism evidence="8 9">
    <name type="scientific">Candidatus Muproteobacteria bacterium RBG_16_62_13</name>
    <dbReference type="NCBI Taxonomy" id="1817756"/>
    <lineage>
        <taxon>Bacteria</taxon>
        <taxon>Pseudomonadati</taxon>
        <taxon>Pseudomonadota</taxon>
        <taxon>Candidatus Muproteobacteria</taxon>
    </lineage>
</organism>
<reference evidence="8 9" key="1">
    <citation type="journal article" date="2016" name="Nat. Commun.">
        <title>Thousands of microbial genomes shed light on interconnected biogeochemical processes in an aquifer system.</title>
        <authorList>
            <person name="Anantharaman K."/>
            <person name="Brown C.T."/>
            <person name="Hug L.A."/>
            <person name="Sharon I."/>
            <person name="Castelle C.J."/>
            <person name="Probst A.J."/>
            <person name="Thomas B.C."/>
            <person name="Singh A."/>
            <person name="Wilkins M.J."/>
            <person name="Karaoz U."/>
            <person name="Brodie E.L."/>
            <person name="Williams K.H."/>
            <person name="Hubbard S.S."/>
            <person name="Banfield J.F."/>
        </authorList>
    </citation>
    <scope>NUCLEOTIDE SEQUENCE [LARGE SCALE GENOMIC DNA]</scope>
</reference>
<dbReference type="Gene3D" id="3.30.460.10">
    <property type="entry name" value="Beta Polymerase, domain 2"/>
    <property type="match status" value="1"/>
</dbReference>
<gene>
    <name evidence="8" type="ORF">A2140_09010</name>
</gene>
<sequence>MTAVFDGQLLDERLAAGVAPLTAFREALQAGRETFRQRYFDKPSSTPRLVTDSASFIDAVLRGVWELHRPALPEKTRVALIAVGGYGRGELHPASDIDLLILFDRFDTATAQGFIESVVRFLWDIGLEIGHSVRTVKECVREAKADLTIATNLMETRLLAGDEDLWKTMLAKTGPDKTWASGKFFAGKLAEQRERHRRFDDTAYNLEPNVKDGPGGLRDLQTLSWVTQRHFHTAALHELVAQGFLREDEYRSLIRSRNFLWMVRAGMHHLAGRREERLLFDHQRALAKLLGYRDRIGALAVEQFMKRYYRSIKSLQMLNVILLQHFDEEILARGKAKVKIINRRFHTRGGYLDVTNARVFERAPFAMLELFLILQQHPELKGVRANTIRLLRANLKKLDAMARRSLACRSLFMEILRQPHGITHELRRMNAWGVLGQYLPAFGRIVGQMQHDLFHVYTVDQHTLFVVRNLRRFTVPDFRAEFPLASSLMERLVKPERLLIAGLFHDIAKGRGGDHSALGADDAVTFSHDHQLSEYDTRFIAWLVQHHLVMSTTAQRRDTSDPDVVHEFARRVGDLEHLENLYLLTVADMRATSPAVWNTWKDRLLQQLYHSTARLLERGLAEPIDREARAADLRRDALTLLRESKVSLPPVEQFWSHLDAGYFLQHDALALAWHAGTIAGASDLPVVASRFLPEMGGSELL</sequence>
<dbReference type="SMART" id="SM00471">
    <property type="entry name" value="HDc"/>
    <property type="match status" value="1"/>
</dbReference>
<evidence type="ECO:0000313" key="9">
    <source>
        <dbReference type="Proteomes" id="UP000178379"/>
    </source>
</evidence>
<evidence type="ECO:0000256" key="5">
    <source>
        <dbReference type="ARBA" id="ARBA00022842"/>
    </source>
</evidence>
<dbReference type="InterPro" id="IPR010043">
    <property type="entry name" value="UTase/UR"/>
</dbReference>
<keyword evidence="3" id="KW-0677">Repeat</keyword>
<dbReference type="CDD" id="cd00077">
    <property type="entry name" value="HDc"/>
    <property type="match status" value="1"/>
</dbReference>
<feature type="non-terminal residue" evidence="8">
    <location>
        <position position="701"/>
    </location>
</feature>
<dbReference type="Proteomes" id="UP000178379">
    <property type="component" value="Unassembled WGS sequence"/>
</dbReference>
<dbReference type="SUPFAM" id="SSF81301">
    <property type="entry name" value="Nucleotidyltransferase"/>
    <property type="match status" value="1"/>
</dbReference>
<dbReference type="CDD" id="cd05401">
    <property type="entry name" value="NT_GlnE_GlnD_like"/>
    <property type="match status" value="1"/>
</dbReference>
<comment type="caution">
    <text evidence="8">The sequence shown here is derived from an EMBL/GenBank/DDBJ whole genome shotgun (WGS) entry which is preliminary data.</text>
</comment>
<dbReference type="InterPro" id="IPR006674">
    <property type="entry name" value="HD_domain"/>
</dbReference>
<dbReference type="PROSITE" id="PS51831">
    <property type="entry name" value="HD"/>
    <property type="match status" value="1"/>
</dbReference>
<dbReference type="Gene3D" id="1.10.3210.10">
    <property type="entry name" value="Hypothetical protein af1432"/>
    <property type="match status" value="1"/>
</dbReference>
<evidence type="ECO:0000313" key="8">
    <source>
        <dbReference type="EMBL" id="OGI40041.1"/>
    </source>
</evidence>
<dbReference type="PANTHER" id="PTHR47320">
    <property type="entry name" value="BIFUNCTIONAL URIDYLYLTRANSFERASE/URIDYLYL-REMOVING ENZYME"/>
    <property type="match status" value="1"/>
</dbReference>
<dbReference type="GO" id="GO:0008773">
    <property type="term" value="F:[protein-PII] uridylyltransferase activity"/>
    <property type="evidence" value="ECO:0007669"/>
    <property type="project" value="InterPro"/>
</dbReference>
<keyword evidence="2 8" id="KW-0548">Nucleotidyltransferase</keyword>
<dbReference type="InterPro" id="IPR013546">
    <property type="entry name" value="PII_UdlTrfase/GS_AdlTrfase"/>
</dbReference>
<evidence type="ECO:0000256" key="4">
    <source>
        <dbReference type="ARBA" id="ARBA00022801"/>
    </source>
</evidence>
<evidence type="ECO:0000259" key="7">
    <source>
        <dbReference type="PROSITE" id="PS51831"/>
    </source>
</evidence>
<dbReference type="SUPFAM" id="SSF81593">
    <property type="entry name" value="Nucleotidyltransferase substrate binding subunit/domain"/>
    <property type="match status" value="1"/>
</dbReference>
<dbReference type="EMBL" id="MFSQ01000072">
    <property type="protein sequence ID" value="OGI40041.1"/>
    <property type="molecule type" value="Genomic_DNA"/>
</dbReference>
<accession>A0A1F6T4H0</accession>
<keyword evidence="6" id="KW-0511">Multifunctional enzyme</keyword>
<dbReference type="PANTHER" id="PTHR47320:SF1">
    <property type="entry name" value="BIFUNCTIONAL URIDYLYLTRANSFERASE_URIDYLYL-REMOVING ENZYME"/>
    <property type="match status" value="1"/>
</dbReference>
<evidence type="ECO:0000256" key="6">
    <source>
        <dbReference type="ARBA" id="ARBA00023268"/>
    </source>
</evidence>
<evidence type="ECO:0000256" key="3">
    <source>
        <dbReference type="ARBA" id="ARBA00022737"/>
    </source>
</evidence>